<evidence type="ECO:0000256" key="5">
    <source>
        <dbReference type="ARBA" id="ARBA00023180"/>
    </source>
</evidence>
<keyword evidence="4" id="KW-0732">Signal</keyword>
<sequence length="199" mass="21935">MAAADVLSCPMTVNICWFSAAFFVPFVMISFPSAVLLVSVLSGCASGDDGKVKVAVYYETLCPASIDFIRYTLKAIMDDDYIPHHIDLNLVPFGNAGYNPETKQYSCQHGELECTINRFQGCVIKKGGGNQLQTFKAIYNEEVDIHKGSNKWNTTANEGLPQLHEVYACRDGDESWDIVAEFAKGKVSVEFTPRTLASN</sequence>
<dbReference type="PANTHER" id="PTHR13234">
    <property type="entry name" value="GAMMA-INTERFERON INDUCIBLE LYSOSOMAL THIOL REDUCTASE GILT"/>
    <property type="match status" value="1"/>
</dbReference>
<gene>
    <name evidence="7" type="primary">IFI30_1</name>
    <name evidence="7" type="ORF">FOZ63_009967</name>
</gene>
<keyword evidence="5" id="KW-0325">Glycoprotein</keyword>
<keyword evidence="8" id="KW-1185">Reference proteome</keyword>
<dbReference type="InterPro" id="IPR004911">
    <property type="entry name" value="Interferon-induced_GILT"/>
</dbReference>
<evidence type="ECO:0000313" key="8">
    <source>
        <dbReference type="Proteomes" id="UP000553632"/>
    </source>
</evidence>
<dbReference type="Pfam" id="PF03227">
    <property type="entry name" value="GILT"/>
    <property type="match status" value="1"/>
</dbReference>
<dbReference type="AlphaFoldDB" id="A0A7J6T749"/>
<dbReference type="EMBL" id="JABANO010013099">
    <property type="protein sequence ID" value="KAF4740687.1"/>
    <property type="molecule type" value="Genomic_DNA"/>
</dbReference>
<keyword evidence="6" id="KW-0472">Membrane</keyword>
<evidence type="ECO:0000256" key="3">
    <source>
        <dbReference type="ARBA" id="ARBA00022525"/>
    </source>
</evidence>
<evidence type="ECO:0000256" key="1">
    <source>
        <dbReference type="ARBA" id="ARBA00004613"/>
    </source>
</evidence>
<dbReference type="PANTHER" id="PTHR13234:SF8">
    <property type="entry name" value="GAMMA-INTERFERON-INDUCIBLE LYSOSOMAL THIOL REDUCTASE"/>
    <property type="match status" value="1"/>
</dbReference>
<evidence type="ECO:0000313" key="7">
    <source>
        <dbReference type="EMBL" id="KAF4740687.1"/>
    </source>
</evidence>
<comment type="caution">
    <text evidence="7">The sequence shown here is derived from an EMBL/GenBank/DDBJ whole genome shotgun (WGS) entry which is preliminary data.</text>
</comment>
<dbReference type="GO" id="GO:0005576">
    <property type="term" value="C:extracellular region"/>
    <property type="evidence" value="ECO:0007669"/>
    <property type="project" value="UniProtKB-SubCell"/>
</dbReference>
<feature type="transmembrane region" description="Helical" evidence="6">
    <location>
        <begin position="20"/>
        <end position="41"/>
    </location>
</feature>
<keyword evidence="3" id="KW-0964">Secreted</keyword>
<keyword evidence="6" id="KW-1133">Transmembrane helix</keyword>
<comment type="similarity">
    <text evidence="2">Belongs to the GILT family.</text>
</comment>
<evidence type="ECO:0000256" key="6">
    <source>
        <dbReference type="SAM" id="Phobius"/>
    </source>
</evidence>
<dbReference type="Proteomes" id="UP000553632">
    <property type="component" value="Unassembled WGS sequence"/>
</dbReference>
<accession>A0A7J6T749</accession>
<keyword evidence="6" id="KW-0812">Transmembrane</keyword>
<proteinExistence type="inferred from homology"/>
<protein>
    <submittedName>
        <fullName evidence="7">Lysosomal thiol</fullName>
    </submittedName>
</protein>
<name>A0A7J6T749_PEROL</name>
<reference evidence="7 8" key="1">
    <citation type="submission" date="2020-04" db="EMBL/GenBank/DDBJ databases">
        <title>Perkinsus olseni comparative genomics.</title>
        <authorList>
            <person name="Bogema D.R."/>
        </authorList>
    </citation>
    <scope>NUCLEOTIDE SEQUENCE [LARGE SCALE GENOMIC DNA]</scope>
    <source>
        <strain evidence="7 8">ATCC PRA-207</strain>
    </source>
</reference>
<dbReference type="GO" id="GO:0016671">
    <property type="term" value="F:oxidoreductase activity, acting on a sulfur group of donors, disulfide as acceptor"/>
    <property type="evidence" value="ECO:0007669"/>
    <property type="project" value="InterPro"/>
</dbReference>
<organism evidence="7 8">
    <name type="scientific">Perkinsus olseni</name>
    <name type="common">Perkinsus atlanticus</name>
    <dbReference type="NCBI Taxonomy" id="32597"/>
    <lineage>
        <taxon>Eukaryota</taxon>
        <taxon>Sar</taxon>
        <taxon>Alveolata</taxon>
        <taxon>Perkinsozoa</taxon>
        <taxon>Perkinsea</taxon>
        <taxon>Perkinsida</taxon>
        <taxon>Perkinsidae</taxon>
        <taxon>Perkinsus</taxon>
    </lineage>
</organism>
<dbReference type="OMA" id="FCAKYKE"/>
<evidence type="ECO:0000256" key="4">
    <source>
        <dbReference type="ARBA" id="ARBA00022729"/>
    </source>
</evidence>
<comment type="subcellular location">
    <subcellularLocation>
        <location evidence="1">Secreted</location>
    </subcellularLocation>
</comment>
<evidence type="ECO:0000256" key="2">
    <source>
        <dbReference type="ARBA" id="ARBA00005679"/>
    </source>
</evidence>